<name>A0A2H3EJ65_ARMGA</name>
<evidence type="ECO:0000313" key="1">
    <source>
        <dbReference type="EMBL" id="PBL03363.1"/>
    </source>
</evidence>
<protein>
    <submittedName>
        <fullName evidence="1">Uncharacterized protein</fullName>
    </submittedName>
</protein>
<dbReference type="AlphaFoldDB" id="A0A2H3EJ65"/>
<proteinExistence type="predicted"/>
<sequence length="226" mass="26117">MELEHAQHLTRLMLRSSADTDSVVLDENIFGGTDGHLEHIRTGIWNDLENTVYFFETNALHNLTELVLDLKYNPELFGKLLASAGIASCPLRRLYIGTSKPWDRREDFETAFPRAGNDRGRSPVSFRSFSALRELYLLCDGISFGQLVMTCFLPRGDKDQPYPRFEDAARVYSSMIRTARTISWTGKRTMEVERYSDYSVRFLKAGEYRSPRWIHSYGIGEWWEPA</sequence>
<dbReference type="InParanoid" id="A0A2H3EJ65"/>
<dbReference type="OrthoDB" id="2920796at2759"/>
<gene>
    <name evidence="1" type="ORF">ARMGADRAFT_13185</name>
</gene>
<keyword evidence="2" id="KW-1185">Reference proteome</keyword>
<dbReference type="EMBL" id="KZ293644">
    <property type="protein sequence ID" value="PBL03363.1"/>
    <property type="molecule type" value="Genomic_DNA"/>
</dbReference>
<organism evidence="1 2">
    <name type="scientific">Armillaria gallica</name>
    <name type="common">Bulbous honey fungus</name>
    <name type="synonym">Armillaria bulbosa</name>
    <dbReference type="NCBI Taxonomy" id="47427"/>
    <lineage>
        <taxon>Eukaryota</taxon>
        <taxon>Fungi</taxon>
        <taxon>Dikarya</taxon>
        <taxon>Basidiomycota</taxon>
        <taxon>Agaricomycotina</taxon>
        <taxon>Agaricomycetes</taxon>
        <taxon>Agaricomycetidae</taxon>
        <taxon>Agaricales</taxon>
        <taxon>Marasmiineae</taxon>
        <taxon>Physalacriaceae</taxon>
        <taxon>Armillaria</taxon>
    </lineage>
</organism>
<reference evidence="2" key="1">
    <citation type="journal article" date="2017" name="Nat. Ecol. Evol.">
        <title>Genome expansion and lineage-specific genetic innovations in the forest pathogenic fungi Armillaria.</title>
        <authorList>
            <person name="Sipos G."/>
            <person name="Prasanna A.N."/>
            <person name="Walter M.C."/>
            <person name="O'Connor E."/>
            <person name="Balint B."/>
            <person name="Krizsan K."/>
            <person name="Kiss B."/>
            <person name="Hess J."/>
            <person name="Varga T."/>
            <person name="Slot J."/>
            <person name="Riley R."/>
            <person name="Boka B."/>
            <person name="Rigling D."/>
            <person name="Barry K."/>
            <person name="Lee J."/>
            <person name="Mihaltcheva S."/>
            <person name="LaButti K."/>
            <person name="Lipzen A."/>
            <person name="Waldron R."/>
            <person name="Moloney N.M."/>
            <person name="Sperisen C."/>
            <person name="Kredics L."/>
            <person name="Vagvoelgyi C."/>
            <person name="Patrignani A."/>
            <person name="Fitzpatrick D."/>
            <person name="Nagy I."/>
            <person name="Doyle S."/>
            <person name="Anderson J.B."/>
            <person name="Grigoriev I.V."/>
            <person name="Gueldener U."/>
            <person name="Muensterkoetter M."/>
            <person name="Nagy L.G."/>
        </authorList>
    </citation>
    <scope>NUCLEOTIDE SEQUENCE [LARGE SCALE GENOMIC DNA]</scope>
    <source>
        <strain evidence="2">Ar21-2</strain>
    </source>
</reference>
<evidence type="ECO:0000313" key="2">
    <source>
        <dbReference type="Proteomes" id="UP000217790"/>
    </source>
</evidence>
<dbReference type="Proteomes" id="UP000217790">
    <property type="component" value="Unassembled WGS sequence"/>
</dbReference>
<accession>A0A2H3EJ65</accession>